<evidence type="ECO:0000256" key="2">
    <source>
        <dbReference type="ARBA" id="ARBA00022516"/>
    </source>
</evidence>
<evidence type="ECO:0000256" key="6">
    <source>
        <dbReference type="ARBA" id="ARBA00023209"/>
    </source>
</evidence>
<comment type="caution">
    <text evidence="10">The sequence shown here is derived from an EMBL/GenBank/DDBJ whole genome shotgun (WGS) entry which is preliminary data.</text>
</comment>
<protein>
    <recommendedName>
        <fullName evidence="12">Phosphatidylserine decarboxylase</fullName>
    </recommendedName>
</protein>
<feature type="transmembrane region" description="Helical" evidence="9">
    <location>
        <begin position="7"/>
        <end position="27"/>
    </location>
</feature>
<keyword evidence="8" id="KW-0670">Pyruvate</keyword>
<evidence type="ECO:0000256" key="9">
    <source>
        <dbReference type="SAM" id="Phobius"/>
    </source>
</evidence>
<gene>
    <name evidence="10" type="ORF">RBH19_06105</name>
</gene>
<dbReference type="Proteomes" id="UP001239019">
    <property type="component" value="Unassembled WGS sequence"/>
</dbReference>
<keyword evidence="6" id="KW-0594">Phospholipid biosynthesis</keyword>
<sequence length="204" mass="22584">MAREASLVAGEAWLPVGVLLLLSALALLWPLPWLSLLGLLMAVGLLILFRDPVRRIPSTPLAVVSPVDGEVLAVEQPEEGASGERWTVIHLRISRLAAWSIRAPVEGKVMGLRGKKQGPERGLWLRTDENDDIITELEGRSRPHWCRPIAFIRPGERLGQGQRFGYRRLAREARVHIQGNLNLKVAAGDRVRAGTDMLAVLIHD</sequence>
<keyword evidence="11" id="KW-1185">Reference proteome</keyword>
<accession>A0ABU0W645</accession>
<keyword evidence="3" id="KW-0443">Lipid metabolism</keyword>
<keyword evidence="2" id="KW-0444">Lipid biosynthesis</keyword>
<dbReference type="InterPro" id="IPR033175">
    <property type="entry name" value="PSD-A"/>
</dbReference>
<evidence type="ECO:0000256" key="3">
    <source>
        <dbReference type="ARBA" id="ARBA00023098"/>
    </source>
</evidence>
<dbReference type="RefSeq" id="WP_306727938.1">
    <property type="nucleotide sequence ID" value="NZ_JAVDDT010000003.1"/>
</dbReference>
<organism evidence="10 11">
    <name type="scientific">Natronospira bacteriovora</name>
    <dbReference type="NCBI Taxonomy" id="3069753"/>
    <lineage>
        <taxon>Bacteria</taxon>
        <taxon>Pseudomonadati</taxon>
        <taxon>Pseudomonadota</taxon>
        <taxon>Gammaproteobacteria</taxon>
        <taxon>Natronospirales</taxon>
        <taxon>Natronospiraceae</taxon>
        <taxon>Natronospira</taxon>
    </lineage>
</organism>
<dbReference type="EMBL" id="JAVDDT010000003">
    <property type="protein sequence ID" value="MDQ2069437.1"/>
    <property type="molecule type" value="Genomic_DNA"/>
</dbReference>
<dbReference type="PANTHER" id="PTHR35809">
    <property type="entry name" value="ARCHAETIDYLSERINE DECARBOXYLASE PROENZYME-RELATED"/>
    <property type="match status" value="1"/>
</dbReference>
<proteinExistence type="predicted"/>
<keyword evidence="1" id="KW-1003">Cell membrane</keyword>
<evidence type="ECO:0000313" key="10">
    <source>
        <dbReference type="EMBL" id="MDQ2069437.1"/>
    </source>
</evidence>
<evidence type="ECO:0000256" key="4">
    <source>
        <dbReference type="ARBA" id="ARBA00023136"/>
    </source>
</evidence>
<evidence type="ECO:0000256" key="5">
    <source>
        <dbReference type="ARBA" id="ARBA00023145"/>
    </source>
</evidence>
<keyword evidence="4 9" id="KW-0472">Membrane</keyword>
<evidence type="ECO:0000256" key="8">
    <source>
        <dbReference type="ARBA" id="ARBA00023317"/>
    </source>
</evidence>
<evidence type="ECO:0000256" key="1">
    <source>
        <dbReference type="ARBA" id="ARBA00022475"/>
    </source>
</evidence>
<keyword evidence="5" id="KW-0865">Zymogen</keyword>
<keyword evidence="9" id="KW-0812">Transmembrane</keyword>
<evidence type="ECO:0000313" key="11">
    <source>
        <dbReference type="Proteomes" id="UP001239019"/>
    </source>
</evidence>
<reference evidence="10 11" key="1">
    <citation type="submission" date="2023-08" db="EMBL/GenBank/DDBJ databases">
        <title>Whole-genome sequencing of halo(alkali)philic microorganisms from hypersaline lakes.</title>
        <authorList>
            <person name="Sorokin D.Y."/>
            <person name="Abbas B."/>
            <person name="Merkel A.Y."/>
        </authorList>
    </citation>
    <scope>NUCLEOTIDE SEQUENCE [LARGE SCALE GENOMIC DNA]</scope>
    <source>
        <strain evidence="10 11">AB-CW4</strain>
    </source>
</reference>
<keyword evidence="7" id="KW-1208">Phospholipid metabolism</keyword>
<feature type="transmembrane region" description="Helical" evidence="9">
    <location>
        <begin position="33"/>
        <end position="49"/>
    </location>
</feature>
<keyword evidence="9" id="KW-1133">Transmembrane helix</keyword>
<name>A0ABU0W645_9GAMM</name>
<evidence type="ECO:0000256" key="7">
    <source>
        <dbReference type="ARBA" id="ARBA00023264"/>
    </source>
</evidence>
<evidence type="ECO:0008006" key="12">
    <source>
        <dbReference type="Google" id="ProtNLM"/>
    </source>
</evidence>
<dbReference type="PANTHER" id="PTHR35809:SF1">
    <property type="entry name" value="ARCHAETIDYLSERINE DECARBOXYLASE PROENZYME-RELATED"/>
    <property type="match status" value="1"/>
</dbReference>